<protein>
    <submittedName>
        <fullName evidence="5">ABC transporter ATP-binding protein</fullName>
    </submittedName>
</protein>
<sequence length="330" mass="37074">MNNKQILNVKNLTKQHQPGLHSGIKDISFDVFEGEIVAIIGESGSGKSTLLKSIYGLLKLDEGEVLFNGKRVKGPDEQLIPGHAEMKMVTQDFSLNIYAKVYDNIASMLPNTNVALKEQKTLDMLDNLHIAHLKNKRIVELSGGEQQRVAIARALVSDTKVLLLDEPFSQVDSILKSQLRADIKNLAERTGLTIILVSHDAGDGLSMADRLIILKDGILLQNDEPKTVYAHPNHYYTAKILGNAIVLNIEQTNKLSIASKASHIAFYPEWVKINREEGVLMKVKDVQFKGFYEELILEKEDIHIRSVQFDTGIYKKNDHVYVNIGRFLEF</sequence>
<evidence type="ECO:0000313" key="6">
    <source>
        <dbReference type="Proteomes" id="UP001165460"/>
    </source>
</evidence>
<dbReference type="RefSeq" id="WP_243361587.1">
    <property type="nucleotide sequence ID" value="NZ_JALGBH010000002.1"/>
</dbReference>
<keyword evidence="2" id="KW-0547">Nucleotide-binding</keyword>
<dbReference type="PROSITE" id="PS50893">
    <property type="entry name" value="ABC_TRANSPORTER_2"/>
    <property type="match status" value="1"/>
</dbReference>
<accession>A0ABS9ZWX3</accession>
<evidence type="ECO:0000256" key="2">
    <source>
        <dbReference type="ARBA" id="ARBA00022741"/>
    </source>
</evidence>
<dbReference type="Gene3D" id="3.40.50.300">
    <property type="entry name" value="P-loop containing nucleotide triphosphate hydrolases"/>
    <property type="match status" value="1"/>
</dbReference>
<keyword evidence="6" id="KW-1185">Reference proteome</keyword>
<dbReference type="PROSITE" id="PS00211">
    <property type="entry name" value="ABC_TRANSPORTER_1"/>
    <property type="match status" value="1"/>
</dbReference>
<comment type="caution">
    <text evidence="5">The sequence shown here is derived from an EMBL/GenBank/DDBJ whole genome shotgun (WGS) entry which is preliminary data.</text>
</comment>
<dbReference type="GO" id="GO:0005524">
    <property type="term" value="F:ATP binding"/>
    <property type="evidence" value="ECO:0007669"/>
    <property type="project" value="UniProtKB-KW"/>
</dbReference>
<evidence type="ECO:0000259" key="4">
    <source>
        <dbReference type="PROSITE" id="PS50893"/>
    </source>
</evidence>
<dbReference type="SMART" id="SM00382">
    <property type="entry name" value="AAA"/>
    <property type="match status" value="1"/>
</dbReference>
<organism evidence="5 6">
    <name type="scientific">Pedobacter montanisoli</name>
    <dbReference type="NCBI Taxonomy" id="2923277"/>
    <lineage>
        <taxon>Bacteria</taxon>
        <taxon>Pseudomonadati</taxon>
        <taxon>Bacteroidota</taxon>
        <taxon>Sphingobacteriia</taxon>
        <taxon>Sphingobacteriales</taxon>
        <taxon>Sphingobacteriaceae</taxon>
        <taxon>Pedobacter</taxon>
    </lineage>
</organism>
<evidence type="ECO:0000256" key="3">
    <source>
        <dbReference type="ARBA" id="ARBA00022840"/>
    </source>
</evidence>
<keyword evidence="1" id="KW-0813">Transport</keyword>
<dbReference type="Pfam" id="PF00005">
    <property type="entry name" value="ABC_tran"/>
    <property type="match status" value="1"/>
</dbReference>
<evidence type="ECO:0000313" key="5">
    <source>
        <dbReference type="EMBL" id="MCJ0742798.1"/>
    </source>
</evidence>
<dbReference type="InterPro" id="IPR003593">
    <property type="entry name" value="AAA+_ATPase"/>
</dbReference>
<evidence type="ECO:0000256" key="1">
    <source>
        <dbReference type="ARBA" id="ARBA00022448"/>
    </source>
</evidence>
<dbReference type="InterPro" id="IPR027417">
    <property type="entry name" value="P-loop_NTPase"/>
</dbReference>
<dbReference type="PANTHER" id="PTHR42781">
    <property type="entry name" value="SPERMIDINE/PUTRESCINE IMPORT ATP-BINDING PROTEIN POTA"/>
    <property type="match status" value="1"/>
</dbReference>
<dbReference type="InterPro" id="IPR017871">
    <property type="entry name" value="ABC_transporter-like_CS"/>
</dbReference>
<dbReference type="PANTHER" id="PTHR42781:SF4">
    <property type="entry name" value="SPERMIDINE_PUTRESCINE IMPORT ATP-BINDING PROTEIN POTA"/>
    <property type="match status" value="1"/>
</dbReference>
<dbReference type="InterPro" id="IPR050093">
    <property type="entry name" value="ABC_SmlMolc_Importer"/>
</dbReference>
<proteinExistence type="predicted"/>
<dbReference type="EMBL" id="JALGBH010000002">
    <property type="protein sequence ID" value="MCJ0742798.1"/>
    <property type="molecule type" value="Genomic_DNA"/>
</dbReference>
<feature type="domain" description="ABC transporter" evidence="4">
    <location>
        <begin position="7"/>
        <end position="241"/>
    </location>
</feature>
<keyword evidence="3 5" id="KW-0067">ATP-binding</keyword>
<dbReference type="Proteomes" id="UP001165460">
    <property type="component" value="Unassembled WGS sequence"/>
</dbReference>
<dbReference type="SUPFAM" id="SSF52540">
    <property type="entry name" value="P-loop containing nucleoside triphosphate hydrolases"/>
    <property type="match status" value="1"/>
</dbReference>
<name>A0ABS9ZWX3_9SPHI</name>
<dbReference type="InterPro" id="IPR003439">
    <property type="entry name" value="ABC_transporter-like_ATP-bd"/>
</dbReference>
<reference evidence="5" key="1">
    <citation type="submission" date="2022-03" db="EMBL/GenBank/DDBJ databases">
        <authorList>
            <person name="Woo C.Y."/>
        </authorList>
    </citation>
    <scope>NUCLEOTIDE SEQUENCE</scope>
    <source>
        <strain evidence="5">CYS-01</strain>
    </source>
</reference>
<gene>
    <name evidence="5" type="ORF">MMF97_08760</name>
</gene>